<dbReference type="OrthoDB" id="3213859at2"/>
<dbReference type="PANTHER" id="PTHR30007:SF0">
    <property type="entry name" value="TRANSPOSASE"/>
    <property type="match status" value="1"/>
</dbReference>
<organism evidence="4 5">
    <name type="scientific">Micromonospora sicca</name>
    <dbReference type="NCBI Taxonomy" id="2202420"/>
    <lineage>
        <taxon>Bacteria</taxon>
        <taxon>Bacillati</taxon>
        <taxon>Actinomycetota</taxon>
        <taxon>Actinomycetes</taxon>
        <taxon>Micromonosporales</taxon>
        <taxon>Micromonosporaceae</taxon>
        <taxon>Micromonospora</taxon>
    </lineage>
</organism>
<dbReference type="Pfam" id="PF13340">
    <property type="entry name" value="DUF4096"/>
    <property type="match status" value="1"/>
</dbReference>
<sequence>MSVYLVAGVAASTAPGSLADHLPTARPRHYPSDTTDAEWAVLAPHVPAGTGRGRPITYPRRDVVDAIRYLDRTGCQWDALPADFPHHKLVYHYFTTWTRDGTLNRMHNSLREQVREQVEGRTRQPTAALVDSQSVRGAETVGRPGRGYDAGKKVNGRKRHIAVDTCGLLLAILVTGANVQDRDAARRSGRALRGIETQRDLDAHHGQPRPVVSSTRLHVAGDEPHHRYAGTDDGRGTGQELDTKRPTHALPLSARPWRALSIAR</sequence>
<dbReference type="GO" id="GO:0003677">
    <property type="term" value="F:DNA binding"/>
    <property type="evidence" value="ECO:0007669"/>
    <property type="project" value="InterPro"/>
</dbReference>
<evidence type="ECO:0000259" key="3">
    <source>
        <dbReference type="Pfam" id="PF13340"/>
    </source>
</evidence>
<dbReference type="InterPro" id="IPR002559">
    <property type="entry name" value="Transposase_11"/>
</dbReference>
<feature type="region of interest" description="Disordered" evidence="1">
    <location>
        <begin position="222"/>
        <end position="249"/>
    </location>
</feature>
<dbReference type="AlphaFoldDB" id="A0A317D560"/>
<dbReference type="Pfam" id="PF01609">
    <property type="entry name" value="DDE_Tnp_1"/>
    <property type="match status" value="1"/>
</dbReference>
<feature type="region of interest" description="Disordered" evidence="1">
    <location>
        <begin position="120"/>
        <end position="152"/>
    </location>
</feature>
<feature type="domain" description="Insertion element IS402-like" evidence="3">
    <location>
        <begin position="35"/>
        <end position="107"/>
    </location>
</feature>
<reference evidence="4 5" key="1">
    <citation type="submission" date="2018-05" db="EMBL/GenBank/DDBJ databases">
        <title>Micromonosporas from Atacama Desert.</title>
        <authorList>
            <person name="Carro L."/>
            <person name="Golinska P."/>
            <person name="Klenk H.-P."/>
            <person name="Goodfellow M."/>
        </authorList>
    </citation>
    <scope>NUCLEOTIDE SEQUENCE [LARGE SCALE GENOMIC DNA]</scope>
    <source>
        <strain evidence="4 5">4G51</strain>
    </source>
</reference>
<protein>
    <submittedName>
        <fullName evidence="4">IS5 family transposase</fullName>
    </submittedName>
</protein>
<comment type="caution">
    <text evidence="4">The sequence shown here is derived from an EMBL/GenBank/DDBJ whole genome shotgun (WGS) entry which is preliminary data.</text>
</comment>
<gene>
    <name evidence="4" type="ORF">DKT69_29870</name>
</gene>
<dbReference type="GO" id="GO:0006313">
    <property type="term" value="P:DNA transposition"/>
    <property type="evidence" value="ECO:0007669"/>
    <property type="project" value="InterPro"/>
</dbReference>
<proteinExistence type="predicted"/>
<accession>A0A317D560</accession>
<feature type="domain" description="Transposase IS4-like" evidence="2">
    <location>
        <begin position="125"/>
        <end position="193"/>
    </location>
</feature>
<evidence type="ECO:0000259" key="2">
    <source>
        <dbReference type="Pfam" id="PF01609"/>
    </source>
</evidence>
<feature type="compositionally biased region" description="Basic and acidic residues" evidence="1">
    <location>
        <begin position="222"/>
        <end position="245"/>
    </location>
</feature>
<evidence type="ECO:0000256" key="1">
    <source>
        <dbReference type="SAM" id="MobiDB-lite"/>
    </source>
</evidence>
<dbReference type="InterPro" id="IPR025161">
    <property type="entry name" value="IS402-like_dom"/>
</dbReference>
<dbReference type="GO" id="GO:0004803">
    <property type="term" value="F:transposase activity"/>
    <property type="evidence" value="ECO:0007669"/>
    <property type="project" value="InterPro"/>
</dbReference>
<dbReference type="EMBL" id="QGKS01000374">
    <property type="protein sequence ID" value="PWR09978.1"/>
    <property type="molecule type" value="Genomic_DNA"/>
</dbReference>
<evidence type="ECO:0000313" key="4">
    <source>
        <dbReference type="EMBL" id="PWR09978.1"/>
    </source>
</evidence>
<dbReference type="Proteomes" id="UP000246050">
    <property type="component" value="Unassembled WGS sequence"/>
</dbReference>
<name>A0A317D560_9ACTN</name>
<evidence type="ECO:0000313" key="5">
    <source>
        <dbReference type="Proteomes" id="UP000246050"/>
    </source>
</evidence>
<dbReference type="PANTHER" id="PTHR30007">
    <property type="entry name" value="PHP DOMAIN PROTEIN"/>
    <property type="match status" value="1"/>
</dbReference>
<dbReference type="NCBIfam" id="NF033580">
    <property type="entry name" value="transpos_IS5_3"/>
    <property type="match status" value="1"/>
</dbReference>